<feature type="transmembrane region" description="Helical" evidence="3">
    <location>
        <begin position="246"/>
        <end position="264"/>
    </location>
</feature>
<dbReference type="PROSITE" id="PS51257">
    <property type="entry name" value="PROKAR_LIPOPROTEIN"/>
    <property type="match status" value="1"/>
</dbReference>
<feature type="region of interest" description="Disordered" evidence="2">
    <location>
        <begin position="328"/>
        <end position="354"/>
    </location>
</feature>
<evidence type="ECO:0000313" key="7">
    <source>
        <dbReference type="Proteomes" id="UP000639338"/>
    </source>
</evidence>
<keyword evidence="3" id="KW-0472">Membrane</keyword>
<protein>
    <recommendedName>
        <fullName evidence="5">CUB domain-containing protein</fullName>
    </recommendedName>
</protein>
<name>A0A834XUC8_APHGI</name>
<feature type="chain" id="PRO_5032878526" description="CUB domain-containing protein" evidence="4">
    <location>
        <begin position="23"/>
        <end position="354"/>
    </location>
</feature>
<sequence>MTEYFTKFVLIILLGIISSSSCSRSGSSRASENYELKTLKDLCGRYGDMVNHSQILQLASMDNPYDKKSALILYTDWFNEYYNTYSTESFKCTFTVKAAPGESIFATIQSMTFESSLNGGCKDYIKFSDNYSVWPRPKSFCGKYKQKTEIINSYYIHYGNFDDSNIIPKSKILSYDAENDELKVEIFVSRDNFNKNLQNNLIVTFTSYKRKANNYEYKIDKIYQCDGIENCDGLKCNDEKDCGIKWWLVFLVTIPIFLGIIITVKIHEMWKNGKLCCSSHRHENNTSQSVDNPSTDIFFIEPENHYTLPPPDTLPSYESLFPTQSTTSLNTNVNTPTTPKIVTDSTAGNPRTNI</sequence>
<comment type="caution">
    <text evidence="6">The sequence shown here is derived from an EMBL/GenBank/DDBJ whole genome shotgun (WGS) entry which is preliminary data.</text>
</comment>
<dbReference type="EMBL" id="JACMRX010000003">
    <property type="protein sequence ID" value="KAF7992663.1"/>
    <property type="molecule type" value="Genomic_DNA"/>
</dbReference>
<dbReference type="OrthoDB" id="6138780at2759"/>
<dbReference type="InterPro" id="IPR035914">
    <property type="entry name" value="Sperma_CUB_dom_sf"/>
</dbReference>
<keyword evidence="4" id="KW-0732">Signal</keyword>
<dbReference type="Proteomes" id="UP000639338">
    <property type="component" value="Unassembled WGS sequence"/>
</dbReference>
<evidence type="ECO:0000259" key="5">
    <source>
        <dbReference type="Pfam" id="PF00431"/>
    </source>
</evidence>
<dbReference type="SUPFAM" id="SSF49854">
    <property type="entry name" value="Spermadhesin, CUB domain"/>
    <property type="match status" value="1"/>
</dbReference>
<reference evidence="6 7" key="1">
    <citation type="submission" date="2020-08" db="EMBL/GenBank/DDBJ databases">
        <title>Aphidius gifuensis genome sequencing and assembly.</title>
        <authorList>
            <person name="Du Z."/>
        </authorList>
    </citation>
    <scope>NUCLEOTIDE SEQUENCE [LARGE SCALE GENOMIC DNA]</scope>
    <source>
        <strain evidence="6">YNYX2018</strain>
        <tissue evidence="6">Adults</tissue>
    </source>
</reference>
<dbReference type="InterPro" id="IPR000859">
    <property type="entry name" value="CUB_dom"/>
</dbReference>
<dbReference type="Pfam" id="PF00431">
    <property type="entry name" value="CUB"/>
    <property type="match status" value="1"/>
</dbReference>
<gene>
    <name evidence="6" type="ORF">HCN44_005007</name>
</gene>
<feature type="domain" description="CUB" evidence="5">
    <location>
        <begin position="81"/>
        <end position="151"/>
    </location>
</feature>
<keyword evidence="1" id="KW-1015">Disulfide bond</keyword>
<keyword evidence="3" id="KW-0812">Transmembrane</keyword>
<keyword evidence="7" id="KW-1185">Reference proteome</keyword>
<evidence type="ECO:0000256" key="3">
    <source>
        <dbReference type="SAM" id="Phobius"/>
    </source>
</evidence>
<evidence type="ECO:0000256" key="4">
    <source>
        <dbReference type="SAM" id="SignalP"/>
    </source>
</evidence>
<evidence type="ECO:0000256" key="1">
    <source>
        <dbReference type="ARBA" id="ARBA00023157"/>
    </source>
</evidence>
<feature type="signal peptide" evidence="4">
    <location>
        <begin position="1"/>
        <end position="22"/>
    </location>
</feature>
<accession>A0A834XUC8</accession>
<dbReference type="AlphaFoldDB" id="A0A834XUC8"/>
<proteinExistence type="predicted"/>
<organism evidence="6 7">
    <name type="scientific">Aphidius gifuensis</name>
    <name type="common">Parasitoid wasp</name>
    <dbReference type="NCBI Taxonomy" id="684658"/>
    <lineage>
        <taxon>Eukaryota</taxon>
        <taxon>Metazoa</taxon>
        <taxon>Ecdysozoa</taxon>
        <taxon>Arthropoda</taxon>
        <taxon>Hexapoda</taxon>
        <taxon>Insecta</taxon>
        <taxon>Pterygota</taxon>
        <taxon>Neoptera</taxon>
        <taxon>Endopterygota</taxon>
        <taxon>Hymenoptera</taxon>
        <taxon>Apocrita</taxon>
        <taxon>Ichneumonoidea</taxon>
        <taxon>Braconidae</taxon>
        <taxon>Aphidiinae</taxon>
        <taxon>Aphidius</taxon>
    </lineage>
</organism>
<dbReference type="Gene3D" id="2.60.120.290">
    <property type="entry name" value="Spermadhesin, CUB domain"/>
    <property type="match status" value="1"/>
</dbReference>
<keyword evidence="3" id="KW-1133">Transmembrane helix</keyword>
<evidence type="ECO:0000256" key="2">
    <source>
        <dbReference type="SAM" id="MobiDB-lite"/>
    </source>
</evidence>
<evidence type="ECO:0000313" key="6">
    <source>
        <dbReference type="EMBL" id="KAF7992663.1"/>
    </source>
</evidence>